<dbReference type="VEuPathDB" id="FungiDB:AeMF1_008985"/>
<dbReference type="Proteomes" id="UP000481153">
    <property type="component" value="Unassembled WGS sequence"/>
</dbReference>
<sequence>MTTERTWLDDLHLLIATDEQLQQELATVCELFDSDDSLSTVTDTTRRPETTTTAQSTDDDNGATKRKKRKPTYIRQQEEIRQLRQQVDHLTALLRARQTTDERTPPSEILPSWRKTAQSELAMKNKTLQENQHLRHAVGQHATFIEQMQQFFHKKPRLSSHIDLHSEEWQAYKLAAQASLRRAAIHAIADRQYHRMQSAMVQAGVFNCEKTLFTARAKRQPDQSYVVEIIHNIELDAPFRVVGAAAWRVFKGDFDFDLPLGADQTFTRMDPNTVYATFVQETSDCMECHSNMIRKHYREREMEVIVSRTVLDDAAVPVLPLSSDATRCRFTLLQHLIWPRDEMTLAESDMALVLHEIQHVCFVSTPQQRRGMLPVAAPIDLSHLPFPKMATFVERGRRFVRLLKGKINDAIQAYQDQRSLARIES</sequence>
<protein>
    <submittedName>
        <fullName evidence="2">Uncharacterized protein</fullName>
    </submittedName>
</protein>
<dbReference type="EMBL" id="VJMJ01000090">
    <property type="protein sequence ID" value="KAF0736091.1"/>
    <property type="molecule type" value="Genomic_DNA"/>
</dbReference>
<reference evidence="2 3" key="1">
    <citation type="submission" date="2019-07" db="EMBL/GenBank/DDBJ databases">
        <title>Genomics analysis of Aphanomyces spp. identifies a new class of oomycete effector associated with host adaptation.</title>
        <authorList>
            <person name="Gaulin E."/>
        </authorList>
    </citation>
    <scope>NUCLEOTIDE SEQUENCE [LARGE SCALE GENOMIC DNA]</scope>
    <source>
        <strain evidence="2 3">ATCC 201684</strain>
    </source>
</reference>
<accession>A0A6G0X8B0</accession>
<organism evidence="2 3">
    <name type="scientific">Aphanomyces euteiches</name>
    <dbReference type="NCBI Taxonomy" id="100861"/>
    <lineage>
        <taxon>Eukaryota</taxon>
        <taxon>Sar</taxon>
        <taxon>Stramenopiles</taxon>
        <taxon>Oomycota</taxon>
        <taxon>Saprolegniomycetes</taxon>
        <taxon>Saprolegniales</taxon>
        <taxon>Verrucalvaceae</taxon>
        <taxon>Aphanomyces</taxon>
    </lineage>
</organism>
<name>A0A6G0X8B0_9STRA</name>
<evidence type="ECO:0000256" key="1">
    <source>
        <dbReference type="SAM" id="MobiDB-lite"/>
    </source>
</evidence>
<evidence type="ECO:0000313" key="3">
    <source>
        <dbReference type="Proteomes" id="UP000481153"/>
    </source>
</evidence>
<dbReference type="AlphaFoldDB" id="A0A6G0X8B0"/>
<keyword evidence="3" id="KW-1185">Reference proteome</keyword>
<evidence type="ECO:0000313" key="2">
    <source>
        <dbReference type="EMBL" id="KAF0736091.1"/>
    </source>
</evidence>
<comment type="caution">
    <text evidence="2">The sequence shown here is derived from an EMBL/GenBank/DDBJ whole genome shotgun (WGS) entry which is preliminary data.</text>
</comment>
<proteinExistence type="predicted"/>
<feature type="region of interest" description="Disordered" evidence="1">
    <location>
        <begin position="37"/>
        <end position="72"/>
    </location>
</feature>
<gene>
    <name evidence="2" type="ORF">Ae201684_007677</name>
</gene>